<keyword evidence="2" id="KW-0378">Hydrolase</keyword>
<name>A0AAW7YWB7_9STAP</name>
<evidence type="ECO:0000313" key="7">
    <source>
        <dbReference type="Proteomes" id="UP001170310"/>
    </source>
</evidence>
<dbReference type="GO" id="GO:0005524">
    <property type="term" value="F:ATP binding"/>
    <property type="evidence" value="ECO:0007669"/>
    <property type="project" value="UniProtKB-KW"/>
</dbReference>
<keyword evidence="1" id="KW-0547">Nucleotide-binding</keyword>
<accession>A0AAW7YWB7</accession>
<dbReference type="GO" id="GO:0005829">
    <property type="term" value="C:cytosol"/>
    <property type="evidence" value="ECO:0007669"/>
    <property type="project" value="TreeGrafter"/>
</dbReference>
<dbReference type="AlphaFoldDB" id="A0AAW7YWB7"/>
<dbReference type="GO" id="GO:0016787">
    <property type="term" value="F:hydrolase activity"/>
    <property type="evidence" value="ECO:0007669"/>
    <property type="project" value="UniProtKB-KW"/>
</dbReference>
<organism evidence="6 7">
    <name type="scientific">Staphylococcus pasteuri_A</name>
    <dbReference type="NCBI Taxonomy" id="3062664"/>
    <lineage>
        <taxon>Bacteria</taxon>
        <taxon>Bacillati</taxon>
        <taxon>Bacillota</taxon>
        <taxon>Bacilli</taxon>
        <taxon>Bacillales</taxon>
        <taxon>Staphylococcaceae</taxon>
        <taxon>Staphylococcus</taxon>
    </lineage>
</organism>
<dbReference type="SUPFAM" id="SSF52540">
    <property type="entry name" value="P-loop containing nucleoside triphosphate hydrolases"/>
    <property type="match status" value="1"/>
</dbReference>
<dbReference type="EMBL" id="JAUOQO010000441">
    <property type="protein sequence ID" value="MDO6575277.1"/>
    <property type="molecule type" value="Genomic_DNA"/>
</dbReference>
<evidence type="ECO:0000256" key="4">
    <source>
        <dbReference type="ARBA" id="ARBA00022840"/>
    </source>
</evidence>
<dbReference type="PANTHER" id="PTHR47959:SF13">
    <property type="entry name" value="ATP-DEPENDENT RNA HELICASE RHLE"/>
    <property type="match status" value="1"/>
</dbReference>
<evidence type="ECO:0000259" key="5">
    <source>
        <dbReference type="PROSITE" id="PS51192"/>
    </source>
</evidence>
<dbReference type="InterPro" id="IPR027417">
    <property type="entry name" value="P-loop_NTPase"/>
</dbReference>
<keyword evidence="4" id="KW-0067">ATP-binding</keyword>
<keyword evidence="3 6" id="KW-0347">Helicase</keyword>
<dbReference type="InterPro" id="IPR014001">
    <property type="entry name" value="Helicase_ATP-bd"/>
</dbReference>
<evidence type="ECO:0000313" key="6">
    <source>
        <dbReference type="EMBL" id="MDO6575277.1"/>
    </source>
</evidence>
<dbReference type="GO" id="GO:0003724">
    <property type="term" value="F:RNA helicase activity"/>
    <property type="evidence" value="ECO:0007669"/>
    <property type="project" value="TreeGrafter"/>
</dbReference>
<comment type="caution">
    <text evidence="6">The sequence shown here is derived from an EMBL/GenBank/DDBJ whole genome shotgun (WGS) entry which is preliminary data.</text>
</comment>
<dbReference type="PROSITE" id="PS51192">
    <property type="entry name" value="HELICASE_ATP_BIND_1"/>
    <property type="match status" value="1"/>
</dbReference>
<evidence type="ECO:0000256" key="1">
    <source>
        <dbReference type="ARBA" id="ARBA00022741"/>
    </source>
</evidence>
<evidence type="ECO:0000256" key="3">
    <source>
        <dbReference type="ARBA" id="ARBA00022806"/>
    </source>
</evidence>
<feature type="non-terminal residue" evidence="6">
    <location>
        <position position="88"/>
    </location>
</feature>
<reference evidence="6" key="1">
    <citation type="submission" date="2023-07" db="EMBL/GenBank/DDBJ databases">
        <title>Genome content predicts the carbon catabolic preferences of heterotrophic bacteria.</title>
        <authorList>
            <person name="Gralka M."/>
        </authorList>
    </citation>
    <scope>NUCLEOTIDE SEQUENCE</scope>
    <source>
        <strain evidence="6">E2R20</strain>
    </source>
</reference>
<keyword evidence="7" id="KW-1185">Reference proteome</keyword>
<sequence>EMSHIQTLLPSKRQTLLFSATFSKQIKSLGKGMLNNPQLIEVANEQSKLESIKQTLHPVDKARKSELLIHLIRKNKWRQILVFSRTKV</sequence>
<dbReference type="InterPro" id="IPR050079">
    <property type="entry name" value="DEAD_box_RNA_helicase"/>
</dbReference>
<proteinExistence type="predicted"/>
<evidence type="ECO:0000256" key="2">
    <source>
        <dbReference type="ARBA" id="ARBA00022801"/>
    </source>
</evidence>
<feature type="non-terminal residue" evidence="6">
    <location>
        <position position="1"/>
    </location>
</feature>
<dbReference type="Gene3D" id="3.40.50.300">
    <property type="entry name" value="P-loop containing nucleotide triphosphate hydrolases"/>
    <property type="match status" value="1"/>
</dbReference>
<dbReference type="Proteomes" id="UP001170310">
    <property type="component" value="Unassembled WGS sequence"/>
</dbReference>
<protein>
    <submittedName>
        <fullName evidence="6">ATP-dependent helicase</fullName>
    </submittedName>
</protein>
<gene>
    <name evidence="6" type="ORF">Q4528_14265</name>
</gene>
<dbReference type="PANTHER" id="PTHR47959">
    <property type="entry name" value="ATP-DEPENDENT RNA HELICASE RHLE-RELATED"/>
    <property type="match status" value="1"/>
</dbReference>
<feature type="domain" description="Helicase ATP-binding" evidence="5">
    <location>
        <begin position="1"/>
        <end position="40"/>
    </location>
</feature>